<name>A0A5E4QXV6_9NEOP</name>
<evidence type="ECO:0000256" key="6">
    <source>
        <dbReference type="PIRSR" id="PIRSR607702-2"/>
    </source>
</evidence>
<dbReference type="GO" id="GO:0005829">
    <property type="term" value="C:cytosol"/>
    <property type="evidence" value="ECO:0007669"/>
    <property type="project" value="TreeGrafter"/>
</dbReference>
<evidence type="ECO:0000256" key="2">
    <source>
        <dbReference type="ARBA" id="ARBA00010971"/>
    </source>
</evidence>
<protein>
    <submittedName>
        <fullName evidence="7">Uncharacterized protein</fullName>
    </submittedName>
</protein>
<dbReference type="EMBL" id="FZQP02006110">
    <property type="protein sequence ID" value="VVD02479.1"/>
    <property type="molecule type" value="Genomic_DNA"/>
</dbReference>
<dbReference type="AlphaFoldDB" id="A0A5E4QXV6"/>
<dbReference type="InterPro" id="IPR007702">
    <property type="entry name" value="Janus"/>
</dbReference>
<evidence type="ECO:0000313" key="8">
    <source>
        <dbReference type="Proteomes" id="UP000324832"/>
    </source>
</evidence>
<reference evidence="7 8" key="1">
    <citation type="submission" date="2017-07" db="EMBL/GenBank/DDBJ databases">
        <authorList>
            <person name="Talla V."/>
            <person name="Backstrom N."/>
        </authorList>
    </citation>
    <scope>NUCLEOTIDE SEQUENCE [LARGE SCALE GENOMIC DNA]</scope>
</reference>
<dbReference type="PANTHER" id="PTHR12258">
    <property type="entry name" value="JANUS-A/JANUS-B"/>
    <property type="match status" value="1"/>
</dbReference>
<keyword evidence="8" id="KW-1185">Reference proteome</keyword>
<dbReference type="Proteomes" id="UP000324832">
    <property type="component" value="Unassembled WGS sequence"/>
</dbReference>
<dbReference type="GO" id="GO:0101006">
    <property type="term" value="F:protein histidine phosphatase activity"/>
    <property type="evidence" value="ECO:0007669"/>
    <property type="project" value="TreeGrafter"/>
</dbReference>
<dbReference type="Gene3D" id="3.50.20.20">
    <property type="entry name" value="Janus/Ocnus"/>
    <property type="match status" value="1"/>
</dbReference>
<proteinExistence type="inferred from homology"/>
<sequence>MHGFLCFQKLITSAVRTLSNSNNRGFHCSPLRMASRLDNVPLVDIDTSGVFKYILLKVYDKVTNNQEPEITILRGYKRCNYHSDIYEEVQAKLAPLDCEPLGGGRISHDPQSKKIHIYGYSQGYGKADHEIAAKLLKDVLPGYVITISDEGNVAVENPCVCEKST</sequence>
<evidence type="ECO:0000256" key="1">
    <source>
        <dbReference type="ARBA" id="ARBA00002508"/>
    </source>
</evidence>
<organism evidence="7 8">
    <name type="scientific">Leptidea sinapis</name>
    <dbReference type="NCBI Taxonomy" id="189913"/>
    <lineage>
        <taxon>Eukaryota</taxon>
        <taxon>Metazoa</taxon>
        <taxon>Ecdysozoa</taxon>
        <taxon>Arthropoda</taxon>
        <taxon>Hexapoda</taxon>
        <taxon>Insecta</taxon>
        <taxon>Pterygota</taxon>
        <taxon>Neoptera</taxon>
        <taxon>Endopterygota</taxon>
        <taxon>Lepidoptera</taxon>
        <taxon>Glossata</taxon>
        <taxon>Ditrysia</taxon>
        <taxon>Papilionoidea</taxon>
        <taxon>Pieridae</taxon>
        <taxon>Dismorphiinae</taxon>
        <taxon>Leptidea</taxon>
    </lineage>
</organism>
<comment type="function">
    <text evidence="1">JanA and janB regulate somatic sex differentiation.</text>
</comment>
<evidence type="ECO:0000256" key="4">
    <source>
        <dbReference type="ARBA" id="ARBA00022928"/>
    </source>
</evidence>
<feature type="active site" description="Proton acceptor" evidence="5">
    <location>
        <position position="82"/>
    </location>
</feature>
<keyword evidence="3" id="KW-0221">Differentiation</keyword>
<evidence type="ECO:0000256" key="5">
    <source>
        <dbReference type="PIRSR" id="PIRSR607702-1"/>
    </source>
</evidence>
<evidence type="ECO:0000313" key="7">
    <source>
        <dbReference type="EMBL" id="VVD02479.1"/>
    </source>
</evidence>
<gene>
    <name evidence="7" type="ORF">LSINAPIS_LOCUS12688</name>
</gene>
<comment type="similarity">
    <text evidence="2">Belongs to the janus family.</text>
</comment>
<dbReference type="GO" id="GO:0007548">
    <property type="term" value="P:sex differentiation"/>
    <property type="evidence" value="ECO:0007669"/>
    <property type="project" value="UniProtKB-KW"/>
</dbReference>
<dbReference type="SUPFAM" id="SSF143724">
    <property type="entry name" value="PHP14-like"/>
    <property type="match status" value="1"/>
</dbReference>
<dbReference type="InterPro" id="IPR038596">
    <property type="entry name" value="Janus_sf"/>
</dbReference>
<dbReference type="PANTHER" id="PTHR12258:SF5">
    <property type="entry name" value="BCDNA.GH02250-RELATED"/>
    <property type="match status" value="1"/>
</dbReference>
<accession>A0A5E4QXV6</accession>
<dbReference type="GO" id="GO:0030154">
    <property type="term" value="P:cell differentiation"/>
    <property type="evidence" value="ECO:0007669"/>
    <property type="project" value="UniProtKB-KW"/>
</dbReference>
<evidence type="ECO:0000256" key="3">
    <source>
        <dbReference type="ARBA" id="ARBA00022782"/>
    </source>
</evidence>
<keyword evidence="4" id="KW-0726">Sexual differentiation</keyword>
<feature type="binding site" evidence="6">
    <location>
        <position position="52"/>
    </location>
    <ligand>
        <name>substrate</name>
    </ligand>
</feature>
<dbReference type="Pfam" id="PF05005">
    <property type="entry name" value="Ocnus"/>
    <property type="match status" value="1"/>
</dbReference>